<dbReference type="InterPro" id="IPR003961">
    <property type="entry name" value="FN3_dom"/>
</dbReference>
<evidence type="ECO:0000256" key="3">
    <source>
        <dbReference type="ARBA" id="ARBA00022729"/>
    </source>
</evidence>
<dbReference type="PROSITE" id="PS50853">
    <property type="entry name" value="FN3"/>
    <property type="match status" value="3"/>
</dbReference>
<feature type="domain" description="Fibronectin type-III" evidence="13">
    <location>
        <begin position="419"/>
        <end position="513"/>
    </location>
</feature>
<keyword evidence="4" id="KW-0677">Repeat</keyword>
<evidence type="ECO:0000256" key="6">
    <source>
        <dbReference type="ARBA" id="ARBA00022989"/>
    </source>
</evidence>
<reference evidence="14" key="1">
    <citation type="submission" date="2023-03" db="EMBL/GenBank/DDBJ databases">
        <title>Chromosome-level genomes of two armyworms, Mythimna separata and Mythimna loreyi, provide insights into the biosynthesis and reception of sex pheromones.</title>
        <authorList>
            <person name="Zhao H."/>
        </authorList>
    </citation>
    <scope>NUCLEOTIDE SEQUENCE</scope>
    <source>
        <strain evidence="14">BeijingLab</strain>
        <tissue evidence="14">Pupa</tissue>
    </source>
</reference>
<keyword evidence="7 11" id="KW-0472">Membrane</keyword>
<dbReference type="InterPro" id="IPR003599">
    <property type="entry name" value="Ig_sub"/>
</dbReference>
<proteinExistence type="predicted"/>
<dbReference type="SUPFAM" id="SSF48726">
    <property type="entry name" value="Immunoglobulin"/>
    <property type="match status" value="1"/>
</dbReference>
<name>A0AAD7Z415_MYTSE</name>
<feature type="compositionally biased region" description="Low complexity" evidence="10">
    <location>
        <begin position="818"/>
        <end position="832"/>
    </location>
</feature>
<organism evidence="14 15">
    <name type="scientific">Mythimna separata</name>
    <name type="common">Oriental armyworm</name>
    <name type="synonym">Pseudaletia separata</name>
    <dbReference type="NCBI Taxonomy" id="271217"/>
    <lineage>
        <taxon>Eukaryota</taxon>
        <taxon>Metazoa</taxon>
        <taxon>Ecdysozoa</taxon>
        <taxon>Arthropoda</taxon>
        <taxon>Hexapoda</taxon>
        <taxon>Insecta</taxon>
        <taxon>Pterygota</taxon>
        <taxon>Neoptera</taxon>
        <taxon>Endopterygota</taxon>
        <taxon>Lepidoptera</taxon>
        <taxon>Glossata</taxon>
        <taxon>Ditrysia</taxon>
        <taxon>Noctuoidea</taxon>
        <taxon>Noctuidae</taxon>
        <taxon>Noctuinae</taxon>
        <taxon>Hadenini</taxon>
        <taxon>Mythimna</taxon>
    </lineage>
</organism>
<dbReference type="GO" id="GO:0007155">
    <property type="term" value="P:cell adhesion"/>
    <property type="evidence" value="ECO:0007669"/>
    <property type="project" value="UniProtKB-KW"/>
</dbReference>
<dbReference type="GO" id="GO:0030154">
    <property type="term" value="P:cell differentiation"/>
    <property type="evidence" value="ECO:0007669"/>
    <property type="project" value="UniProtKB-ARBA"/>
</dbReference>
<dbReference type="SUPFAM" id="SSF49265">
    <property type="entry name" value="Fibronectin type III"/>
    <property type="match status" value="2"/>
</dbReference>
<evidence type="ECO:0000259" key="13">
    <source>
        <dbReference type="PROSITE" id="PS50853"/>
    </source>
</evidence>
<evidence type="ECO:0000256" key="7">
    <source>
        <dbReference type="ARBA" id="ARBA00023136"/>
    </source>
</evidence>
<evidence type="ECO:0000256" key="2">
    <source>
        <dbReference type="ARBA" id="ARBA00022692"/>
    </source>
</evidence>
<dbReference type="CDD" id="cd00063">
    <property type="entry name" value="FN3"/>
    <property type="match status" value="3"/>
</dbReference>
<feature type="domain" description="Ig-like" evidence="12">
    <location>
        <begin position="216"/>
        <end position="305"/>
    </location>
</feature>
<evidence type="ECO:0000256" key="9">
    <source>
        <dbReference type="ARBA" id="ARBA00023319"/>
    </source>
</evidence>
<keyword evidence="5" id="KW-0130">Cell adhesion</keyword>
<feature type="compositionally biased region" description="Basic residues" evidence="10">
    <location>
        <begin position="836"/>
        <end position="847"/>
    </location>
</feature>
<evidence type="ECO:0000256" key="10">
    <source>
        <dbReference type="SAM" id="MobiDB-lite"/>
    </source>
</evidence>
<dbReference type="Pfam" id="PF25059">
    <property type="entry name" value="FN3_DSCAM-DSCAML_C"/>
    <property type="match status" value="1"/>
</dbReference>
<dbReference type="InterPro" id="IPR007110">
    <property type="entry name" value="Ig-like_dom"/>
</dbReference>
<keyword evidence="3" id="KW-0732">Signal</keyword>
<keyword evidence="2 11" id="KW-0812">Transmembrane</keyword>
<comment type="subcellular location">
    <subcellularLocation>
        <location evidence="1">Membrane</location>
        <topology evidence="1">Single-pass membrane protein</topology>
    </subcellularLocation>
</comment>
<keyword evidence="8" id="KW-1015">Disulfide bond</keyword>
<keyword evidence="9" id="KW-0393">Immunoglobulin domain</keyword>
<dbReference type="FunFam" id="2.60.40.10:FF:000028">
    <property type="entry name" value="Neuronal cell adhesion molecule"/>
    <property type="match status" value="1"/>
</dbReference>
<dbReference type="SMART" id="SM00409">
    <property type="entry name" value="IG"/>
    <property type="match status" value="1"/>
</dbReference>
<dbReference type="Proteomes" id="UP001231518">
    <property type="component" value="Chromosome 2"/>
</dbReference>
<gene>
    <name evidence="14" type="ORF">PYW07_007557</name>
</gene>
<dbReference type="InterPro" id="IPR013098">
    <property type="entry name" value="Ig_I-set"/>
</dbReference>
<dbReference type="GO" id="GO:0016020">
    <property type="term" value="C:membrane"/>
    <property type="evidence" value="ECO:0007669"/>
    <property type="project" value="UniProtKB-SubCell"/>
</dbReference>
<sequence length="868" mass="94986">MSTLRSTNLINVHSLAPEAPPERVRCEALSAQSVRVWWEPPPPALRGGVLLGYEVLYETVDELDSQVETRRSGGMETVLQALQRAANYSIAVRARTAAGTGPTSEPVYCVTHEDIPGAPMDIKAVASSEDTVVVSWLAPLQKNGKIKHYTVYNRPQRTGQHSQMTVHHKDEEEEYQVEVRGLQEHLVYEFWVTAATASGEGEMSAIVARKPNGRAPAKITSFGRRLEAVAGRRARVRCAAAGAPPPHRAWARARPAPPLAHDTNYLLDGAYLVILKVDRGSADNYTCTVRNPWGEERASWELRVLAPPARPALRLAAAAPARLHLVWEKPHTGGSSLHDNYTCTVRNPWGEERASWELRVLAPPARPALRLAAAAPARLHLVWEKPHTGGSSLHDNYTCTVRNPWGEERASWELRVLAPPARPALRLAAAAPARLHLVWEKPHTGGSSLHGYLVEHARSDDGKWQSTRLPGDSRTHTLERLACGTLYRVRLTAYNAVGSSPPSDELVVSTKGGPSKASPEKDLITTNSSCVRLNLLTWDSNGCPLTQFAVSVRSFEESAWITQTVSPAAQPTVLCGLALATWYHLKVVATSAAGTTLGNYYFSTLTEGGERIPAPAHFPPGVEEGEEKATAVLAAAACGLLAAFLLLAAIAYKRSPTTSCFRKGYEQGDISEEEDKSVEKRDNRRNCQQVYTSSPIKHPIGKKDQQEMYEISPYATFSMSGGATGPGAEEGGTLRTFGRAEPAPLQAAPPRAHHHHLQHENADEYTLSRAMTLMVRRSESDSDSSGSPCAECNSSVSYRMPVTPGKVVPDEVFRAVTDSSAESAADARSVSARAHDKARRRARRHHTPTSSRYQQRQEQERRDFTIHV</sequence>
<dbReference type="InterPro" id="IPR036179">
    <property type="entry name" value="Ig-like_dom_sf"/>
</dbReference>
<evidence type="ECO:0008006" key="16">
    <source>
        <dbReference type="Google" id="ProtNLM"/>
    </source>
</evidence>
<evidence type="ECO:0000313" key="15">
    <source>
        <dbReference type="Proteomes" id="UP001231518"/>
    </source>
</evidence>
<feature type="region of interest" description="Disordered" evidence="10">
    <location>
        <begin position="775"/>
        <end position="804"/>
    </location>
</feature>
<dbReference type="PANTHER" id="PTHR13817">
    <property type="entry name" value="TITIN"/>
    <property type="match status" value="1"/>
</dbReference>
<evidence type="ECO:0000256" key="11">
    <source>
        <dbReference type="SAM" id="Phobius"/>
    </source>
</evidence>
<dbReference type="GO" id="GO:0009653">
    <property type="term" value="P:anatomical structure morphogenesis"/>
    <property type="evidence" value="ECO:0007669"/>
    <property type="project" value="UniProtKB-ARBA"/>
</dbReference>
<evidence type="ECO:0000256" key="8">
    <source>
        <dbReference type="ARBA" id="ARBA00023157"/>
    </source>
</evidence>
<keyword evidence="6 11" id="KW-1133">Transmembrane helix</keyword>
<dbReference type="InterPro" id="IPR056754">
    <property type="entry name" value="DSCAM/DSCAML_C"/>
</dbReference>
<feature type="domain" description="Fibronectin type-III" evidence="13">
    <location>
        <begin position="20"/>
        <end position="114"/>
    </location>
</feature>
<dbReference type="Gene3D" id="2.60.40.10">
    <property type="entry name" value="Immunoglobulins"/>
    <property type="match status" value="5"/>
</dbReference>
<dbReference type="PROSITE" id="PS50835">
    <property type="entry name" value="IG_LIKE"/>
    <property type="match status" value="1"/>
</dbReference>
<dbReference type="SMART" id="SM00060">
    <property type="entry name" value="FN3"/>
    <property type="match status" value="3"/>
</dbReference>
<evidence type="ECO:0000256" key="1">
    <source>
        <dbReference type="ARBA" id="ARBA00004167"/>
    </source>
</evidence>
<dbReference type="EMBL" id="JARGEI010000002">
    <property type="protein sequence ID" value="KAJ8735937.1"/>
    <property type="molecule type" value="Genomic_DNA"/>
</dbReference>
<dbReference type="InterPro" id="IPR036116">
    <property type="entry name" value="FN3_sf"/>
</dbReference>
<comment type="caution">
    <text evidence="14">The sequence shown here is derived from an EMBL/GenBank/DDBJ whole genome shotgun (WGS) entry which is preliminary data.</text>
</comment>
<evidence type="ECO:0000256" key="5">
    <source>
        <dbReference type="ARBA" id="ARBA00022889"/>
    </source>
</evidence>
<dbReference type="Pfam" id="PF00041">
    <property type="entry name" value="fn3"/>
    <property type="match status" value="3"/>
</dbReference>
<feature type="compositionally biased region" description="Basic and acidic residues" evidence="10">
    <location>
        <begin position="855"/>
        <end position="868"/>
    </location>
</feature>
<evidence type="ECO:0000256" key="4">
    <source>
        <dbReference type="ARBA" id="ARBA00022737"/>
    </source>
</evidence>
<dbReference type="InterPro" id="IPR003598">
    <property type="entry name" value="Ig_sub2"/>
</dbReference>
<dbReference type="InterPro" id="IPR013783">
    <property type="entry name" value="Ig-like_fold"/>
</dbReference>
<accession>A0AAD7Z415</accession>
<dbReference type="Pfam" id="PF07679">
    <property type="entry name" value="I-set"/>
    <property type="match status" value="1"/>
</dbReference>
<evidence type="ECO:0000313" key="14">
    <source>
        <dbReference type="EMBL" id="KAJ8735937.1"/>
    </source>
</evidence>
<evidence type="ECO:0000259" key="12">
    <source>
        <dbReference type="PROSITE" id="PS50835"/>
    </source>
</evidence>
<keyword evidence="15" id="KW-1185">Reference proteome</keyword>
<dbReference type="InterPro" id="IPR050964">
    <property type="entry name" value="Striated_Muscle_Regulatory"/>
</dbReference>
<dbReference type="SMART" id="SM00408">
    <property type="entry name" value="IGc2"/>
    <property type="match status" value="1"/>
</dbReference>
<dbReference type="PANTHER" id="PTHR13817:SF73">
    <property type="entry name" value="FIBRONECTIN TYPE-III DOMAIN-CONTAINING PROTEIN"/>
    <property type="match status" value="1"/>
</dbReference>
<feature type="domain" description="Fibronectin type-III" evidence="13">
    <location>
        <begin position="118"/>
        <end position="214"/>
    </location>
</feature>
<feature type="region of interest" description="Disordered" evidence="10">
    <location>
        <begin position="818"/>
        <end position="868"/>
    </location>
</feature>
<feature type="transmembrane region" description="Helical" evidence="11">
    <location>
        <begin position="631"/>
        <end position="652"/>
    </location>
</feature>
<protein>
    <recommendedName>
        <fullName evidence="16">Down syndrome cell adhesion molecule-like protein Dscam2</fullName>
    </recommendedName>
</protein>
<dbReference type="AlphaFoldDB" id="A0AAD7Z415"/>